<dbReference type="InterPro" id="IPR019591">
    <property type="entry name" value="Mrp/NBP35_ATP-bd"/>
</dbReference>
<dbReference type="InterPro" id="IPR033756">
    <property type="entry name" value="YlxH/NBP35"/>
</dbReference>
<dbReference type="InterPro" id="IPR027417">
    <property type="entry name" value="P-loop_NTPase"/>
</dbReference>
<dbReference type="HAMAP" id="MF_02040">
    <property type="entry name" value="Mrp_NBP35"/>
    <property type="match status" value="1"/>
</dbReference>
<comment type="similarity">
    <text evidence="2">In the C-terminal section; belongs to the Mrp/NBP35 ATP-binding proteins family.</text>
</comment>
<dbReference type="PANTHER" id="PTHR42961">
    <property type="entry name" value="IRON-SULFUR PROTEIN NUBPL"/>
    <property type="match status" value="1"/>
</dbReference>
<comment type="function">
    <text evidence="8">Binds and transfers iron-sulfur (Fe-S) clusters to target apoproteins. Can hydrolyze ATP.</text>
</comment>
<dbReference type="GO" id="GO:0051539">
    <property type="term" value="F:4 iron, 4 sulfur cluster binding"/>
    <property type="evidence" value="ECO:0007669"/>
    <property type="project" value="TreeGrafter"/>
</dbReference>
<keyword evidence="7 8" id="KW-0411">Iron-sulfur</keyword>
<dbReference type="AlphaFoldDB" id="A0A399ECZ2"/>
<dbReference type="Proteomes" id="UP000265715">
    <property type="component" value="Unassembled WGS sequence"/>
</dbReference>
<feature type="binding site" evidence="8">
    <location>
        <begin position="102"/>
        <end position="109"/>
    </location>
    <ligand>
        <name>ATP</name>
        <dbReference type="ChEBI" id="CHEBI:30616"/>
    </ligand>
</feature>
<dbReference type="OrthoDB" id="9809679at2"/>
<dbReference type="PANTHER" id="PTHR42961:SF2">
    <property type="entry name" value="IRON-SULFUR PROTEIN NUBPL"/>
    <property type="match status" value="1"/>
</dbReference>
<dbReference type="GO" id="GO:0016887">
    <property type="term" value="F:ATP hydrolysis activity"/>
    <property type="evidence" value="ECO:0007669"/>
    <property type="project" value="UniProtKB-UniRule"/>
</dbReference>
<keyword evidence="3 8" id="KW-0479">Metal-binding</keyword>
<comment type="similarity">
    <text evidence="8">Belongs to the Mrp/NBP35 ATP-binding proteins family.</text>
</comment>
<evidence type="ECO:0000313" key="11">
    <source>
        <dbReference type="Proteomes" id="UP000265715"/>
    </source>
</evidence>
<evidence type="ECO:0000256" key="1">
    <source>
        <dbReference type="ARBA" id="ARBA00007352"/>
    </source>
</evidence>
<accession>A0A399ECZ2</accession>
<evidence type="ECO:0000259" key="9">
    <source>
        <dbReference type="Pfam" id="PF01883"/>
    </source>
</evidence>
<dbReference type="PROSITE" id="PS01215">
    <property type="entry name" value="MRP"/>
    <property type="match status" value="1"/>
</dbReference>
<name>A0A399ECZ2_9DEIN</name>
<dbReference type="Pfam" id="PF10609">
    <property type="entry name" value="ParA"/>
    <property type="match status" value="1"/>
</dbReference>
<dbReference type="RefSeq" id="WP_119315928.1">
    <property type="nucleotide sequence ID" value="NZ_QXDL01000149.1"/>
</dbReference>
<sequence>MSGVNEASVLEALKTVNDPELHKDLVSLGMVEKVTVEGEKVGVKINLTTPACPLKGQIEADVRAALARIGVKELEVHFGATVRAPQNLPLPGIKHVVAVASGKGGVGKSTVAANLAVALAQEGASVGLLDADIYGPSQAQMFGTQAEKLRADEQKRIVPLERYGIKLVTIANIVPAGQAMVWRGPILHGTLKQFLHEVAWGDLDYLIVDMPPGTGDVQLSLAQLTKVSGGVIVTTPQDVARIDAERAVDMFKRVQVPLLGIVENMSYFEQGGQRVHIFGQGGGRRMAEAYKTAFLGEIPIAVAVREAGDAGVPVVLSAPNSPEAQALRQTARALAAQLSVQSYMLLPMA</sequence>
<keyword evidence="4 8" id="KW-0547">Nucleotide-binding</keyword>
<dbReference type="InterPro" id="IPR034904">
    <property type="entry name" value="FSCA_dom_sf"/>
</dbReference>
<reference evidence="10 11" key="1">
    <citation type="submission" date="2018-08" db="EMBL/GenBank/DDBJ databases">
        <title>Meiothermus terrae DSM 26712 genome sequencing project.</title>
        <authorList>
            <person name="Da Costa M.S."/>
            <person name="Albuquerque L."/>
            <person name="Raposo P."/>
            <person name="Froufe H.J.C."/>
            <person name="Barroso C.S."/>
            <person name="Egas C."/>
        </authorList>
    </citation>
    <scope>NUCLEOTIDE SEQUENCE [LARGE SCALE GENOMIC DNA]</scope>
    <source>
        <strain evidence="10 11">DSM 26712</strain>
    </source>
</reference>
<evidence type="ECO:0000256" key="6">
    <source>
        <dbReference type="ARBA" id="ARBA00023004"/>
    </source>
</evidence>
<keyword evidence="11" id="KW-1185">Reference proteome</keyword>
<evidence type="ECO:0000313" key="10">
    <source>
        <dbReference type="EMBL" id="RIH81798.1"/>
    </source>
</evidence>
<dbReference type="SUPFAM" id="SSF52540">
    <property type="entry name" value="P-loop containing nucleoside triphosphate hydrolases"/>
    <property type="match status" value="1"/>
</dbReference>
<evidence type="ECO:0000256" key="5">
    <source>
        <dbReference type="ARBA" id="ARBA00022840"/>
    </source>
</evidence>
<organism evidence="10 11">
    <name type="scientific">Calidithermus terrae</name>
    <dbReference type="NCBI Taxonomy" id="1408545"/>
    <lineage>
        <taxon>Bacteria</taxon>
        <taxon>Thermotogati</taxon>
        <taxon>Deinococcota</taxon>
        <taxon>Deinococci</taxon>
        <taxon>Thermales</taxon>
        <taxon>Thermaceae</taxon>
        <taxon>Calidithermus</taxon>
    </lineage>
</organism>
<evidence type="ECO:0000256" key="2">
    <source>
        <dbReference type="ARBA" id="ARBA00008205"/>
    </source>
</evidence>
<protein>
    <recommendedName>
        <fullName evidence="8">Iron-sulfur cluster carrier protein</fullName>
    </recommendedName>
</protein>
<dbReference type="FunFam" id="3.40.50.300:FF:001119">
    <property type="entry name" value="Iron-sulfur cluster carrier protein"/>
    <property type="match status" value="1"/>
</dbReference>
<dbReference type="InterPro" id="IPR000808">
    <property type="entry name" value="Mrp-like_CS"/>
</dbReference>
<dbReference type="GO" id="GO:0140663">
    <property type="term" value="F:ATP-dependent FeS chaperone activity"/>
    <property type="evidence" value="ECO:0007669"/>
    <property type="project" value="InterPro"/>
</dbReference>
<dbReference type="EMBL" id="QXDL01000149">
    <property type="protein sequence ID" value="RIH81798.1"/>
    <property type="molecule type" value="Genomic_DNA"/>
</dbReference>
<keyword evidence="6 8" id="KW-0408">Iron</keyword>
<dbReference type="GO" id="GO:0046872">
    <property type="term" value="F:metal ion binding"/>
    <property type="evidence" value="ECO:0007669"/>
    <property type="project" value="UniProtKB-KW"/>
</dbReference>
<dbReference type="InterPro" id="IPR002744">
    <property type="entry name" value="MIP18-like"/>
</dbReference>
<gene>
    <name evidence="10" type="primary">apbC</name>
    <name evidence="10" type="ORF">Mterra_02956</name>
</gene>
<evidence type="ECO:0000256" key="3">
    <source>
        <dbReference type="ARBA" id="ARBA00022723"/>
    </source>
</evidence>
<comment type="subunit">
    <text evidence="8">Homodimer.</text>
</comment>
<dbReference type="GO" id="GO:0005524">
    <property type="term" value="F:ATP binding"/>
    <property type="evidence" value="ECO:0007669"/>
    <property type="project" value="UniProtKB-UniRule"/>
</dbReference>
<dbReference type="CDD" id="cd02037">
    <property type="entry name" value="Mrp_NBP35"/>
    <property type="match status" value="1"/>
</dbReference>
<evidence type="ECO:0000256" key="7">
    <source>
        <dbReference type="ARBA" id="ARBA00023014"/>
    </source>
</evidence>
<dbReference type="GO" id="GO:0016226">
    <property type="term" value="P:iron-sulfur cluster assembly"/>
    <property type="evidence" value="ECO:0007669"/>
    <property type="project" value="InterPro"/>
</dbReference>
<evidence type="ECO:0000256" key="8">
    <source>
        <dbReference type="HAMAP-Rule" id="MF_02040"/>
    </source>
</evidence>
<dbReference type="Gene3D" id="3.40.50.300">
    <property type="entry name" value="P-loop containing nucleotide triphosphate hydrolases"/>
    <property type="match status" value="1"/>
</dbReference>
<dbReference type="Gene3D" id="3.30.300.130">
    <property type="entry name" value="Fe-S cluster assembly (FSCA)"/>
    <property type="match status" value="1"/>
</dbReference>
<feature type="domain" description="MIP18 family-like" evidence="9">
    <location>
        <begin position="7"/>
        <end position="69"/>
    </location>
</feature>
<comment type="caution">
    <text evidence="10">The sequence shown here is derived from an EMBL/GenBank/DDBJ whole genome shotgun (WGS) entry which is preliminary data.</text>
</comment>
<comment type="similarity">
    <text evidence="1">In the N-terminal section; belongs to the MIP18 family.</text>
</comment>
<proteinExistence type="inferred from homology"/>
<keyword evidence="8" id="KW-0378">Hydrolase</keyword>
<dbReference type="InterPro" id="IPR044304">
    <property type="entry name" value="NUBPL-like"/>
</dbReference>
<dbReference type="SUPFAM" id="SSF117916">
    <property type="entry name" value="Fe-S cluster assembly (FSCA) domain-like"/>
    <property type="match status" value="1"/>
</dbReference>
<evidence type="ECO:0000256" key="4">
    <source>
        <dbReference type="ARBA" id="ARBA00022741"/>
    </source>
</evidence>
<dbReference type="Pfam" id="PF01883">
    <property type="entry name" value="FeS_assembly_P"/>
    <property type="match status" value="1"/>
</dbReference>
<keyword evidence="5 8" id="KW-0067">ATP-binding</keyword>